<evidence type="ECO:0000313" key="2">
    <source>
        <dbReference type="EMBL" id="ULT94499.1"/>
    </source>
</evidence>
<accession>A0AAE9AG96</accession>
<feature type="compositionally biased region" description="Basic and acidic residues" evidence="1">
    <location>
        <begin position="467"/>
        <end position="498"/>
    </location>
</feature>
<feature type="region of interest" description="Disordered" evidence="1">
    <location>
        <begin position="388"/>
        <end position="421"/>
    </location>
</feature>
<reference evidence="2 3" key="1">
    <citation type="submission" date="2022-05" db="EMBL/GenBank/DDBJ databases">
        <title>Chromosome-level reference genomes for two strains of Caenorhabditis briggsae: an improved platform for comparative genomics.</title>
        <authorList>
            <person name="Stevens L."/>
            <person name="Andersen E.C."/>
        </authorList>
    </citation>
    <scope>NUCLEOTIDE SEQUENCE [LARGE SCALE GENOMIC DNA]</scope>
    <source>
        <strain evidence="2">QX1410_ONT</strain>
        <tissue evidence="2">Whole-organism</tissue>
    </source>
</reference>
<feature type="compositionally biased region" description="Polar residues" evidence="1">
    <location>
        <begin position="345"/>
        <end position="360"/>
    </location>
</feature>
<feature type="region of interest" description="Disordered" evidence="1">
    <location>
        <begin position="433"/>
        <end position="504"/>
    </location>
</feature>
<proteinExistence type="predicted"/>
<feature type="compositionally biased region" description="Polar residues" evidence="1">
    <location>
        <begin position="197"/>
        <end position="228"/>
    </location>
</feature>
<dbReference type="OMA" id="YRSSIAF"/>
<feature type="compositionally biased region" description="Polar residues" evidence="1">
    <location>
        <begin position="265"/>
        <end position="274"/>
    </location>
</feature>
<evidence type="ECO:0000313" key="3">
    <source>
        <dbReference type="Proteomes" id="UP000827892"/>
    </source>
</evidence>
<dbReference type="EMBL" id="CP090894">
    <property type="protein sequence ID" value="ULT94499.1"/>
    <property type="molecule type" value="Genomic_DNA"/>
</dbReference>
<sequence length="504" mass="57748">MGNRSSSHYPPPPHWMHQRQAYSTTTSPYPEAKQRPIAPGAFAEPYMLHNPHHPQSKAQMRRSMISLNADSGYMGGPDSERLRQMRGSRMSLNQVDFEPAMMPPPRILIPHDAKTLKKLEKMEKKHQKLMKKLGARGIPIQMPPPPPPMHPMYSRAMSFDDLHRMHHEAPEIDVRLRPRDWRASEERRGLPTRRETQSQYVKHNYSSTNRRTELNGSLASSSPMTSSEEGGHSSDPWNSSSISSGKRDILSPPMYSSTPHHHNHQQISHRQVTSPQPPITKTIEVKVERSEKLEQQVSSPEPPPQKPPSTTQTTSSTSSRIQHHHVAAPGSNATYAQPIIRGQPSYGSRSSSIATSQMRCDQSEIDFSWVNEEEDKLKRESKRIDSLPEFYFGMDPPPVVSNESEKENDEEKRRRRKSSVLEKTAAFEIEARRNDRKEPAFLSRSSHQLLTTSEKIPPVDYSPLSIHTKEMGGPAERRIYRFQKQHDQQQQYSDDRRYRSSIAF</sequence>
<feature type="region of interest" description="Disordered" evidence="1">
    <location>
        <begin position="1"/>
        <end position="55"/>
    </location>
</feature>
<feature type="compositionally biased region" description="Low complexity" evidence="1">
    <location>
        <begin position="233"/>
        <end position="244"/>
    </location>
</feature>
<organism evidence="2 3">
    <name type="scientific">Caenorhabditis briggsae</name>
    <dbReference type="NCBI Taxonomy" id="6238"/>
    <lineage>
        <taxon>Eukaryota</taxon>
        <taxon>Metazoa</taxon>
        <taxon>Ecdysozoa</taxon>
        <taxon>Nematoda</taxon>
        <taxon>Chromadorea</taxon>
        <taxon>Rhabditida</taxon>
        <taxon>Rhabditina</taxon>
        <taxon>Rhabditomorpha</taxon>
        <taxon>Rhabditoidea</taxon>
        <taxon>Rhabditidae</taxon>
        <taxon>Peloderinae</taxon>
        <taxon>Caenorhabditis</taxon>
    </lineage>
</organism>
<feature type="compositionally biased region" description="Basic and acidic residues" evidence="1">
    <location>
        <begin position="403"/>
        <end position="412"/>
    </location>
</feature>
<protein>
    <submittedName>
        <fullName evidence="2">Uncharacterized protein</fullName>
    </submittedName>
</protein>
<dbReference type="KEGG" id="cbr:CBG_19842"/>
<gene>
    <name evidence="2" type="ORF">L3Y34_003756</name>
</gene>
<evidence type="ECO:0000256" key="1">
    <source>
        <dbReference type="SAM" id="MobiDB-lite"/>
    </source>
</evidence>
<feature type="region of interest" description="Disordered" evidence="1">
    <location>
        <begin position="184"/>
        <end position="360"/>
    </location>
</feature>
<dbReference type="Proteomes" id="UP000827892">
    <property type="component" value="Chromosome IV"/>
</dbReference>
<dbReference type="AlphaFoldDB" id="A0AAE9AG96"/>
<feature type="compositionally biased region" description="Basic and acidic residues" evidence="1">
    <location>
        <begin position="283"/>
        <end position="294"/>
    </location>
</feature>
<feature type="compositionally biased region" description="Low complexity" evidence="1">
    <location>
        <begin position="308"/>
        <end position="319"/>
    </location>
</feature>
<name>A0AAE9AG96_CAEBR</name>
<feature type="compositionally biased region" description="Polar residues" evidence="1">
    <location>
        <begin position="443"/>
        <end position="454"/>
    </location>
</feature>
<feature type="compositionally biased region" description="Basic and acidic residues" evidence="1">
    <location>
        <begin position="184"/>
        <end position="196"/>
    </location>
</feature>